<geneLocation type="plasmid" evidence="3 4">
    <name>pRgalR602c</name>
</geneLocation>
<keyword evidence="3" id="KW-0614">Plasmid</keyword>
<keyword evidence="4" id="KW-1185">Reference proteome</keyword>
<evidence type="ECO:0000313" key="4">
    <source>
        <dbReference type="Proteomes" id="UP000031368"/>
    </source>
</evidence>
<proteinExistence type="predicted"/>
<organism evidence="3 4">
    <name type="scientific">Rhizobium gallicum bv. gallicum R602sp</name>
    <dbReference type="NCBI Taxonomy" id="1041138"/>
    <lineage>
        <taxon>Bacteria</taxon>
        <taxon>Pseudomonadati</taxon>
        <taxon>Pseudomonadota</taxon>
        <taxon>Alphaproteobacteria</taxon>
        <taxon>Hyphomicrobiales</taxon>
        <taxon>Rhizobiaceae</taxon>
        <taxon>Rhizobium/Agrobacterium group</taxon>
        <taxon>Rhizobium</taxon>
    </lineage>
</organism>
<dbReference type="KEGG" id="rga:RGR602_PC02048"/>
<gene>
    <name evidence="3" type="ORF">RGR602_PC02048</name>
</gene>
<dbReference type="PANTHER" id="PTHR34982">
    <property type="entry name" value="YOP PROTEINS TRANSLOCATION PROTEIN L"/>
    <property type="match status" value="1"/>
</dbReference>
<keyword evidence="1" id="KW-0813">Transport</keyword>
<dbReference type="AlphaFoldDB" id="A0A0B4XG68"/>
<evidence type="ECO:0000313" key="3">
    <source>
        <dbReference type="EMBL" id="AJD46071.1"/>
    </source>
</evidence>
<dbReference type="GO" id="GO:0005829">
    <property type="term" value="C:cytosol"/>
    <property type="evidence" value="ECO:0007669"/>
    <property type="project" value="TreeGrafter"/>
</dbReference>
<dbReference type="PANTHER" id="PTHR34982:SF1">
    <property type="entry name" value="FLAGELLAR ASSEMBLY PROTEIN FLIH"/>
    <property type="match status" value="1"/>
</dbReference>
<evidence type="ECO:0000256" key="1">
    <source>
        <dbReference type="ARBA" id="ARBA00022448"/>
    </source>
</evidence>
<dbReference type="EMBL" id="CP006880">
    <property type="protein sequence ID" value="AJD46071.1"/>
    <property type="molecule type" value="Genomic_DNA"/>
</dbReference>
<reference evidence="3 4" key="1">
    <citation type="submission" date="2013-11" db="EMBL/GenBank/DDBJ databases">
        <title>Complete genome sequence of Rhizobium gallicum bv. gallicum R602.</title>
        <authorList>
            <person name="Bustos P."/>
            <person name="Santamaria R.I."/>
            <person name="Lozano L."/>
            <person name="Acosta J.L."/>
            <person name="Ormeno-Orrillo E."/>
            <person name="Rogel M.A."/>
            <person name="Romero D."/>
            <person name="Cevallos M.A."/>
            <person name="Martinez-Romero E."/>
            <person name="Gonzalez V."/>
        </authorList>
    </citation>
    <scope>NUCLEOTIDE SEQUENCE [LARGE SCALE GENOMIC DNA]</scope>
    <source>
        <strain evidence="3 4">R602</strain>
        <plasmid evidence="3 4">pRgalR602c</plasmid>
    </source>
</reference>
<protein>
    <submittedName>
        <fullName evidence="3">Type III secretion system FliH family protein</fullName>
    </submittedName>
</protein>
<accession>A0A0B4XG68</accession>
<dbReference type="InterPro" id="IPR010586">
    <property type="entry name" value="T3SS_stator_protein"/>
</dbReference>
<sequence length="201" mass="21573">MNEIPTSPAKKILKQAEGDHWLEGFAFLEAAKVKADQQLAQVRDVVETSRRKGYEAGRLEGERQAVALLMKTTADVNAYLAGLDRQIAELGLAIAEKLLGRFDQAELVANLAQQALQSFQHEREVTITVAPALADRVGELVERHNGNGALKIAVLADPRLDGNKCVLASAVAVVDAGLDTQLSVIREALLGVQSSRSEPAA</sequence>
<name>A0A0B4XG68_9HYPH</name>
<dbReference type="GO" id="GO:0015031">
    <property type="term" value="P:protein transport"/>
    <property type="evidence" value="ECO:0007669"/>
    <property type="project" value="UniProtKB-KW"/>
</dbReference>
<dbReference type="Proteomes" id="UP000031368">
    <property type="component" value="Plasmid pRgalR602c"/>
</dbReference>
<dbReference type="HOGENOM" id="CLU_062625_2_1_5"/>
<dbReference type="Pfam" id="PF06635">
    <property type="entry name" value="T3SS_SCTL"/>
    <property type="match status" value="1"/>
</dbReference>
<dbReference type="RefSeq" id="WP_040116141.1">
    <property type="nucleotide sequence ID" value="NZ_CP006880.1"/>
</dbReference>
<dbReference type="InterPro" id="IPR051472">
    <property type="entry name" value="T3SS_Stator/FliH"/>
</dbReference>
<evidence type="ECO:0000256" key="2">
    <source>
        <dbReference type="ARBA" id="ARBA00022927"/>
    </source>
</evidence>
<keyword evidence="2" id="KW-0653">Protein transport</keyword>